<evidence type="ECO:0000313" key="3">
    <source>
        <dbReference type="Proteomes" id="UP000823891"/>
    </source>
</evidence>
<comment type="caution">
    <text evidence="2">The sequence shown here is derived from an EMBL/GenBank/DDBJ whole genome shotgun (WGS) entry which is preliminary data.</text>
</comment>
<evidence type="ECO:0000259" key="1">
    <source>
        <dbReference type="Pfam" id="PF04230"/>
    </source>
</evidence>
<feature type="domain" description="Polysaccharide pyruvyl transferase" evidence="1">
    <location>
        <begin position="15"/>
        <end position="320"/>
    </location>
</feature>
<sequence>MNKKIGVCCEYKQKNYGSMLQALATVLQLEKLGYDYEIIDYSRKLTPDLLIRSLRRIPEEIPGMVRRFGEKQKRKKYPELEKAIGQRNLCFQDFSARHFTKKSQKIDTFAQLRKAAEEYSAVLVGSDQLWLPKGYSTGFFNLLFVPDHIPRIAYATSFGVSGIPASREKIARKFLNRIDYISVRELQAAAIVKDLTGREVKTVVDPTLLFQGREWETIVPERQMKQLQGKKYIFCYFLGNNPEHRIEAEKLSKATGCEIVFIPHLDEFIASDMNFGDVQLFQIGPEEFINLIRNAEYVCTDSFHGSVFSILNHKQFVTFSRYAGKDRNSRNSRIDSLLYQTGLEERRFRGNILEQMKRTIDYDEAERRIQEARAESLDYLTDALQKCCGT</sequence>
<dbReference type="AlphaFoldDB" id="A0A9D2NI23"/>
<keyword evidence="2" id="KW-0808">Transferase</keyword>
<dbReference type="EMBL" id="DWWS01000055">
    <property type="protein sequence ID" value="HJC25115.1"/>
    <property type="molecule type" value="Genomic_DNA"/>
</dbReference>
<protein>
    <submittedName>
        <fullName evidence="2">Polysaccharide pyruvyl transferase family protein</fullName>
    </submittedName>
</protein>
<dbReference type="Proteomes" id="UP000823891">
    <property type="component" value="Unassembled WGS sequence"/>
</dbReference>
<reference evidence="2" key="2">
    <citation type="submission" date="2021-04" db="EMBL/GenBank/DDBJ databases">
        <authorList>
            <person name="Gilroy R."/>
        </authorList>
    </citation>
    <scope>NUCLEOTIDE SEQUENCE</scope>
    <source>
        <strain evidence="2">USAMLcec2-132</strain>
    </source>
</reference>
<name>A0A9D2NI23_9FIRM</name>
<organism evidence="2 3">
    <name type="scientific">Candidatus Eisenbergiella merdavium</name>
    <dbReference type="NCBI Taxonomy" id="2838551"/>
    <lineage>
        <taxon>Bacteria</taxon>
        <taxon>Bacillati</taxon>
        <taxon>Bacillota</taxon>
        <taxon>Clostridia</taxon>
        <taxon>Lachnospirales</taxon>
        <taxon>Lachnospiraceae</taxon>
        <taxon>Eisenbergiella</taxon>
    </lineage>
</organism>
<proteinExistence type="predicted"/>
<dbReference type="Pfam" id="PF04230">
    <property type="entry name" value="PS_pyruv_trans"/>
    <property type="match status" value="1"/>
</dbReference>
<gene>
    <name evidence="2" type="ORF">H9761_15680</name>
</gene>
<dbReference type="InterPro" id="IPR007345">
    <property type="entry name" value="Polysacch_pyruvyl_Trfase"/>
</dbReference>
<evidence type="ECO:0000313" key="2">
    <source>
        <dbReference type="EMBL" id="HJC25115.1"/>
    </source>
</evidence>
<reference evidence="2" key="1">
    <citation type="journal article" date="2021" name="PeerJ">
        <title>Extensive microbial diversity within the chicken gut microbiome revealed by metagenomics and culture.</title>
        <authorList>
            <person name="Gilroy R."/>
            <person name="Ravi A."/>
            <person name="Getino M."/>
            <person name="Pursley I."/>
            <person name="Horton D.L."/>
            <person name="Alikhan N.F."/>
            <person name="Baker D."/>
            <person name="Gharbi K."/>
            <person name="Hall N."/>
            <person name="Watson M."/>
            <person name="Adriaenssens E.M."/>
            <person name="Foster-Nyarko E."/>
            <person name="Jarju S."/>
            <person name="Secka A."/>
            <person name="Antonio M."/>
            <person name="Oren A."/>
            <person name="Chaudhuri R.R."/>
            <person name="La Ragione R."/>
            <person name="Hildebrand F."/>
            <person name="Pallen M.J."/>
        </authorList>
    </citation>
    <scope>NUCLEOTIDE SEQUENCE</scope>
    <source>
        <strain evidence="2">USAMLcec2-132</strain>
    </source>
</reference>
<accession>A0A9D2NI23</accession>
<dbReference type="GO" id="GO:0016740">
    <property type="term" value="F:transferase activity"/>
    <property type="evidence" value="ECO:0007669"/>
    <property type="project" value="UniProtKB-KW"/>
</dbReference>